<sequence length="195" mass="20616">MGALILCGLFTGCSSNEGSQQYNGGVMSSEQVKELGRQESDSGNTEQAAVLADGSVSFEEYDESFNLLAGCLRNVGIEPSAPLMSPVSGNRYEFSMNSGELDPQSALADGDVCQAKYWSSVSQAYSFSTPDVMEAALRTSTSECLEKKGIETTGGETNAKAFADLPGVDPDVLSSCILDAATEMYPEYPSMTVAF</sequence>
<dbReference type="EMBL" id="SOGQ01000039">
    <property type="protein sequence ID" value="TFD00501.1"/>
    <property type="molecule type" value="Genomic_DNA"/>
</dbReference>
<comment type="caution">
    <text evidence="1">The sequence shown here is derived from an EMBL/GenBank/DDBJ whole genome shotgun (WGS) entry which is preliminary data.</text>
</comment>
<evidence type="ECO:0008006" key="3">
    <source>
        <dbReference type="Google" id="ProtNLM"/>
    </source>
</evidence>
<keyword evidence="2" id="KW-1185">Reference proteome</keyword>
<dbReference type="RefSeq" id="WP_134429650.1">
    <property type="nucleotide sequence ID" value="NZ_SOGQ01000039.1"/>
</dbReference>
<evidence type="ECO:0000313" key="1">
    <source>
        <dbReference type="EMBL" id="TFD00501.1"/>
    </source>
</evidence>
<reference evidence="1 2" key="1">
    <citation type="submission" date="2019-03" db="EMBL/GenBank/DDBJ databases">
        <title>Genomics of glacier-inhabiting Cryobacterium strains.</title>
        <authorList>
            <person name="Liu Q."/>
            <person name="Xin Y.-H."/>
        </authorList>
    </citation>
    <scope>NUCLEOTIDE SEQUENCE [LARGE SCALE GENOMIC DNA]</scope>
    <source>
        <strain evidence="1 2">TMT1-23-1</strain>
    </source>
</reference>
<organism evidence="1 2">
    <name type="scientific">Cryobacterium sinapicolor</name>
    <dbReference type="NCBI Taxonomy" id="1259236"/>
    <lineage>
        <taxon>Bacteria</taxon>
        <taxon>Bacillati</taxon>
        <taxon>Actinomycetota</taxon>
        <taxon>Actinomycetes</taxon>
        <taxon>Micrococcales</taxon>
        <taxon>Microbacteriaceae</taxon>
        <taxon>Cryobacterium</taxon>
    </lineage>
</organism>
<evidence type="ECO:0000313" key="2">
    <source>
        <dbReference type="Proteomes" id="UP000297853"/>
    </source>
</evidence>
<proteinExistence type="predicted"/>
<gene>
    <name evidence="1" type="ORF">E3T28_08205</name>
</gene>
<protein>
    <recommendedName>
        <fullName evidence="3">Lipoprotein</fullName>
    </recommendedName>
</protein>
<name>A0ABY2J9K6_9MICO</name>
<accession>A0ABY2J9K6</accession>
<dbReference type="Proteomes" id="UP000297853">
    <property type="component" value="Unassembled WGS sequence"/>
</dbReference>